<evidence type="ECO:0000313" key="2">
    <source>
        <dbReference type="Proteomes" id="UP000189703"/>
    </source>
</evidence>
<feature type="region of interest" description="Disordered" evidence="1">
    <location>
        <begin position="280"/>
        <end position="302"/>
    </location>
</feature>
<dbReference type="OMA" id="FFESNNH"/>
<dbReference type="Proteomes" id="UP000189703">
    <property type="component" value="Unplaced"/>
</dbReference>
<dbReference type="eggNOG" id="ENOG502QVY8">
    <property type="taxonomic scope" value="Eukaryota"/>
</dbReference>
<feature type="compositionally biased region" description="Polar residues" evidence="1">
    <location>
        <begin position="292"/>
        <end position="302"/>
    </location>
</feature>
<protein>
    <submittedName>
        <fullName evidence="3">Uncharacterized protein LOC104592449</fullName>
    </submittedName>
</protein>
<dbReference type="PANTHER" id="PTHR26312:SF168">
    <property type="entry name" value="OS06G0606700 PROTEIN"/>
    <property type="match status" value="1"/>
</dbReference>
<dbReference type="Gene3D" id="1.25.40.10">
    <property type="entry name" value="Tetratricopeptide repeat domain"/>
    <property type="match status" value="1"/>
</dbReference>
<dbReference type="FunCoup" id="A0A1U7ZPT5">
    <property type="interactions" value="36"/>
</dbReference>
<gene>
    <name evidence="3" type="primary">LOC104592449</name>
</gene>
<name>A0A1U7ZPT5_NELNU</name>
<sequence length="302" mass="32166">MLLRSSSTPILNSWLPHSKDSSPEPDFCLHIPRTRSISVTASSASVSPGDESMNKMPRTLSETDLRELAVLKKKPFGGNLNGLTSISVEEEDEQEMGFNPSASSLERMLSTSGLGEAMDEECAIEANGYGLATLVGGGVGSDGGLKCGGGGGGGGGWNGGHGDGGSGFSDSNHGNDHIDAYYQKMIEANPGNSLLLGNYAKFLKEVRGDLAKAEEYCGRAILANPSDQNVLSLYAELMWEANRDANRAERYFDQAVKAAPDDCYVLASYARFLWDADEVEEEEESEGDAVGNNRSTVTPNFS</sequence>
<dbReference type="AlphaFoldDB" id="A0A1U7ZPT5"/>
<dbReference type="SUPFAM" id="SSF48452">
    <property type="entry name" value="TPR-like"/>
    <property type="match status" value="1"/>
</dbReference>
<dbReference type="GeneID" id="104592449"/>
<dbReference type="PANTHER" id="PTHR26312">
    <property type="entry name" value="TETRATRICOPEPTIDE REPEAT PROTEIN 5"/>
    <property type="match status" value="1"/>
</dbReference>
<organism evidence="2 3">
    <name type="scientific">Nelumbo nucifera</name>
    <name type="common">Sacred lotus</name>
    <dbReference type="NCBI Taxonomy" id="4432"/>
    <lineage>
        <taxon>Eukaryota</taxon>
        <taxon>Viridiplantae</taxon>
        <taxon>Streptophyta</taxon>
        <taxon>Embryophyta</taxon>
        <taxon>Tracheophyta</taxon>
        <taxon>Spermatophyta</taxon>
        <taxon>Magnoliopsida</taxon>
        <taxon>Proteales</taxon>
        <taxon>Nelumbonaceae</taxon>
        <taxon>Nelumbo</taxon>
    </lineage>
</organism>
<dbReference type="OrthoDB" id="439046at2759"/>
<keyword evidence="2" id="KW-1185">Reference proteome</keyword>
<dbReference type="RefSeq" id="XP_010250126.1">
    <property type="nucleotide sequence ID" value="XM_010251824.2"/>
</dbReference>
<evidence type="ECO:0000313" key="3">
    <source>
        <dbReference type="RefSeq" id="XP_010250126.1"/>
    </source>
</evidence>
<reference evidence="3" key="1">
    <citation type="submission" date="2025-08" db="UniProtKB">
        <authorList>
            <consortium name="RefSeq"/>
        </authorList>
    </citation>
    <scope>IDENTIFICATION</scope>
</reference>
<dbReference type="KEGG" id="nnu:104592449"/>
<dbReference type="InterPro" id="IPR011990">
    <property type="entry name" value="TPR-like_helical_dom_sf"/>
</dbReference>
<accession>A0A1U7ZPT5</accession>
<proteinExistence type="predicted"/>
<evidence type="ECO:0000256" key="1">
    <source>
        <dbReference type="SAM" id="MobiDB-lite"/>
    </source>
</evidence>